<sequence length="554" mass="63525">MKVLKTRKKNVVTLDIGAFCAKETVLVNPIDNTVHQSQQLRSLTPYRCTYGYDVLVFVGYGLFVHCLSEQQIIALLSDRNITISQREIGFLGKKFIAYLAIAHQQAQQRLNQLMSHKGGYILHIDGTCEGGSPHLFTGMDGIAQIVLDNIKLPSEKAESIIPFLERIKKQYGNPVALVHDMGKGILSAVEVVFKGIPDFICHFHFLRDIGKDLYEAEYAKIRIRLTKHKIRTVLRAKAKALDSLMGNDTQLGTGLLECIAENQPNTIPAEKLAIVSSYVMIHWALDTTGQLEGYGFPFDCPHFIFYQRLKVLYKMVDTSGYNQFDKHFFNLWKPLNKIINDQQLRSAAKQIEKKMETFKQLRTALSITVSENKKGLNDDGDNNTNIKRIAQKVKRFRAQIMADPKLSQTDSYKKMIKQIDTYWEKLFADPITIETSNGQQVHIQPQRTNNILERFFRELKRRNRKRSGTISLNKRLKTMLTDTPLIKNLDKAEYMEAILDGNATLEERFEKIDYNMVLEKLNDEQKTYGKISPEMKKIIQRPDLPKKLASLFAT</sequence>
<dbReference type="EMBL" id="QLNI01000101">
    <property type="protein sequence ID" value="RAL99823.1"/>
    <property type="molecule type" value="Genomic_DNA"/>
</dbReference>
<gene>
    <name evidence="7" type="ORF">DO021_22420</name>
    <name evidence="1" type="ORF">EYB58_02805</name>
    <name evidence="2" type="ORF">EYB58_11055</name>
    <name evidence="3" type="ORF">EYB58_16775</name>
    <name evidence="4" type="ORF">EYB58_17055</name>
    <name evidence="5" type="ORF">EYB58_17655</name>
    <name evidence="6" type="ORF">EYB58_21170</name>
</gene>
<dbReference type="EMBL" id="CP036313">
    <property type="protein sequence ID" value="QBH13413.1"/>
    <property type="molecule type" value="Genomic_DNA"/>
</dbReference>
<evidence type="ECO:0000313" key="3">
    <source>
        <dbReference type="EMBL" id="QBH14432.1"/>
    </source>
</evidence>
<proteinExistence type="predicted"/>
<protein>
    <submittedName>
        <fullName evidence="7">Transposase</fullName>
    </submittedName>
</protein>
<dbReference type="EMBL" id="CP036313">
    <property type="protein sequence ID" value="QBH14432.1"/>
    <property type="molecule type" value="Genomic_DNA"/>
</dbReference>
<evidence type="ECO:0000313" key="6">
    <source>
        <dbReference type="EMBL" id="QBH15207.1"/>
    </source>
</evidence>
<evidence type="ECO:0000313" key="7">
    <source>
        <dbReference type="EMBL" id="RAL99823.1"/>
    </source>
</evidence>
<evidence type="ECO:0000313" key="1">
    <source>
        <dbReference type="EMBL" id="QBH11947.1"/>
    </source>
</evidence>
<name>A0A328F5M0_9BACT</name>
<dbReference type="EMBL" id="CP036313">
    <property type="protein sequence ID" value="QBH15207.1"/>
    <property type="molecule type" value="Genomic_DNA"/>
</dbReference>
<evidence type="ECO:0000313" key="9">
    <source>
        <dbReference type="Proteomes" id="UP000293902"/>
    </source>
</evidence>
<keyword evidence="9" id="KW-1185">Reference proteome</keyword>
<reference evidence="7 8" key="1">
    <citation type="submission" date="2018-06" db="EMBL/GenBank/DDBJ databases">
        <title>Complete Genome Sequence of Desulfobacter hydrogenophilus (DSM3380).</title>
        <authorList>
            <person name="Marietou A."/>
            <person name="Schreiber L."/>
            <person name="Marshall I."/>
            <person name="Jorgensen B."/>
        </authorList>
    </citation>
    <scope>NUCLEOTIDE SEQUENCE [LARGE SCALE GENOMIC DNA]</scope>
    <source>
        <strain evidence="7 8">DSM 3380</strain>
    </source>
</reference>
<dbReference type="OrthoDB" id="5422990at2"/>
<reference evidence="1 9" key="2">
    <citation type="submission" date="2019-02" db="EMBL/GenBank/DDBJ databases">
        <title>Complete genome sequence of Desulfobacter hydrogenophilus AcRS1.</title>
        <authorList>
            <person name="Marietou A."/>
            <person name="Lund M.B."/>
            <person name="Marshall I.P.G."/>
            <person name="Schreiber L."/>
            <person name="Jorgensen B."/>
        </authorList>
    </citation>
    <scope>NUCLEOTIDE SEQUENCE [LARGE SCALE GENOMIC DNA]</scope>
    <source>
        <strain evidence="1 9">AcRS1</strain>
    </source>
</reference>
<evidence type="ECO:0000313" key="4">
    <source>
        <dbReference type="EMBL" id="QBH14482.1"/>
    </source>
</evidence>
<evidence type="ECO:0000313" key="2">
    <source>
        <dbReference type="EMBL" id="QBH13413.1"/>
    </source>
</evidence>
<dbReference type="EMBL" id="CP036313">
    <property type="protein sequence ID" value="QBH14588.1"/>
    <property type="molecule type" value="Genomic_DNA"/>
</dbReference>
<dbReference type="Proteomes" id="UP000248798">
    <property type="component" value="Unassembled WGS sequence"/>
</dbReference>
<accession>A0A328F5M0</accession>
<evidence type="ECO:0000313" key="8">
    <source>
        <dbReference type="Proteomes" id="UP000248798"/>
    </source>
</evidence>
<dbReference type="EMBL" id="CP036313">
    <property type="protein sequence ID" value="QBH14482.1"/>
    <property type="molecule type" value="Genomic_DNA"/>
</dbReference>
<dbReference type="EMBL" id="CP036313">
    <property type="protein sequence ID" value="QBH11947.1"/>
    <property type="molecule type" value="Genomic_DNA"/>
</dbReference>
<dbReference type="Proteomes" id="UP000293902">
    <property type="component" value="Chromosome"/>
</dbReference>
<dbReference type="AlphaFoldDB" id="A0A328F5M0"/>
<dbReference type="RefSeq" id="WP_111960817.1">
    <property type="nucleotide sequence ID" value="NZ_CP036313.1"/>
</dbReference>
<organism evidence="7 8">
    <name type="scientific">Desulfobacter hydrogenophilus</name>
    <dbReference type="NCBI Taxonomy" id="2291"/>
    <lineage>
        <taxon>Bacteria</taxon>
        <taxon>Pseudomonadati</taxon>
        <taxon>Thermodesulfobacteriota</taxon>
        <taxon>Desulfobacteria</taxon>
        <taxon>Desulfobacterales</taxon>
        <taxon>Desulfobacteraceae</taxon>
        <taxon>Desulfobacter</taxon>
    </lineage>
</organism>
<evidence type="ECO:0000313" key="5">
    <source>
        <dbReference type="EMBL" id="QBH14588.1"/>
    </source>
</evidence>